<keyword evidence="2" id="KW-1185">Reference proteome</keyword>
<protein>
    <submittedName>
        <fullName evidence="1">Uncharacterized protein</fullName>
    </submittedName>
</protein>
<evidence type="ECO:0000313" key="1">
    <source>
        <dbReference type="EMBL" id="ERL06905.1"/>
    </source>
</evidence>
<organism evidence="1 2">
    <name type="scientific">Olsenella profusa F0195</name>
    <dbReference type="NCBI Taxonomy" id="1125712"/>
    <lineage>
        <taxon>Bacteria</taxon>
        <taxon>Bacillati</taxon>
        <taxon>Actinomycetota</taxon>
        <taxon>Coriobacteriia</taxon>
        <taxon>Coriobacteriales</taxon>
        <taxon>Atopobiaceae</taxon>
        <taxon>Olsenella</taxon>
    </lineage>
</organism>
<dbReference type="EMBL" id="AWEZ01000061">
    <property type="protein sequence ID" value="ERL06905.1"/>
    <property type="molecule type" value="Genomic_DNA"/>
</dbReference>
<gene>
    <name evidence="1" type="ORF">HMPREF1316_1021</name>
</gene>
<accession>U2TKC1</accession>
<proteinExistence type="predicted"/>
<comment type="caution">
    <text evidence="1">The sequence shown here is derived from an EMBL/GenBank/DDBJ whole genome shotgun (WGS) entry which is preliminary data.</text>
</comment>
<evidence type="ECO:0000313" key="2">
    <source>
        <dbReference type="Proteomes" id="UP000016638"/>
    </source>
</evidence>
<name>U2TKC1_9ACTN</name>
<dbReference type="PATRIC" id="fig|1125712.3.peg.1864"/>
<dbReference type="Proteomes" id="UP000016638">
    <property type="component" value="Unassembled WGS sequence"/>
</dbReference>
<dbReference type="AlphaFoldDB" id="U2TKC1"/>
<dbReference type="RefSeq" id="WP_021726644.1">
    <property type="nucleotide sequence ID" value="NZ_AWEZ01000061.1"/>
</dbReference>
<reference evidence="1 2" key="1">
    <citation type="submission" date="2013-08" db="EMBL/GenBank/DDBJ databases">
        <authorList>
            <person name="Durkin A.S."/>
            <person name="Haft D.R."/>
            <person name="McCorrison J."/>
            <person name="Torralba M."/>
            <person name="Gillis M."/>
            <person name="Haft D.H."/>
            <person name="Methe B."/>
            <person name="Sutton G."/>
            <person name="Nelson K.E."/>
        </authorList>
    </citation>
    <scope>NUCLEOTIDE SEQUENCE [LARGE SCALE GENOMIC DNA]</scope>
    <source>
        <strain evidence="1 2">F0195</strain>
    </source>
</reference>
<dbReference type="OrthoDB" id="3194407at2"/>
<dbReference type="STRING" id="1125712.HMPREF1316_1021"/>
<sequence length="156" mass="17986">MILFVAGVVAVAVGLLATRAWRYHVERDQERQEAERQARVERYGDEFQPLLERARAIMDGTADPAPSEERDGELCDWAFARRREYYPDVVRFDISPIELLDVEFEGDDEATLTVSFSRTGYRADGAVDMRSSHSSDKWHVRKEGSDWVVYKIETKP</sequence>